<protein>
    <recommendedName>
        <fullName evidence="3">Peptidase A2 domain-containing protein</fullName>
    </recommendedName>
</protein>
<accession>A0AAV7MSR2</accession>
<name>A0AAV7MSR2_PLEWA</name>
<comment type="caution">
    <text evidence="1">The sequence shown here is derived from an EMBL/GenBank/DDBJ whole genome shotgun (WGS) entry which is preliminary data.</text>
</comment>
<keyword evidence="2" id="KW-1185">Reference proteome</keyword>
<gene>
    <name evidence="1" type="ORF">NDU88_003822</name>
</gene>
<dbReference type="EMBL" id="JANPWB010000013">
    <property type="protein sequence ID" value="KAJ1106421.1"/>
    <property type="molecule type" value="Genomic_DNA"/>
</dbReference>
<sequence>MSKCCRHNTGQGKVNEITGDCEQFDECDEGEEVILQISNKGGKGPHNFVNVEGQNVRMLFDLGAKLTIIPKDVFLRGIFSKGQLFKRDIRLTGYGGQPIKFVVEMDKYEENKMSMKSVEGMKAKAEFFKKNSEEREVKVLCKEFPEAFEINLVCLKGHVQKIKVKEVKPVVFKVRKVLYEIRDDVMKELMKLEEN</sequence>
<proteinExistence type="predicted"/>
<organism evidence="1 2">
    <name type="scientific">Pleurodeles waltl</name>
    <name type="common">Iberian ribbed newt</name>
    <dbReference type="NCBI Taxonomy" id="8319"/>
    <lineage>
        <taxon>Eukaryota</taxon>
        <taxon>Metazoa</taxon>
        <taxon>Chordata</taxon>
        <taxon>Craniata</taxon>
        <taxon>Vertebrata</taxon>
        <taxon>Euteleostomi</taxon>
        <taxon>Amphibia</taxon>
        <taxon>Batrachia</taxon>
        <taxon>Caudata</taxon>
        <taxon>Salamandroidea</taxon>
        <taxon>Salamandridae</taxon>
        <taxon>Pleurodelinae</taxon>
        <taxon>Pleurodeles</taxon>
    </lineage>
</organism>
<reference evidence="1" key="1">
    <citation type="journal article" date="2022" name="bioRxiv">
        <title>Sequencing and chromosome-scale assembly of the giantPleurodeles waltlgenome.</title>
        <authorList>
            <person name="Brown T."/>
            <person name="Elewa A."/>
            <person name="Iarovenko S."/>
            <person name="Subramanian E."/>
            <person name="Araus A.J."/>
            <person name="Petzold A."/>
            <person name="Susuki M."/>
            <person name="Suzuki K.-i.T."/>
            <person name="Hayashi T."/>
            <person name="Toyoda A."/>
            <person name="Oliveira C."/>
            <person name="Osipova E."/>
            <person name="Leigh N.D."/>
            <person name="Simon A."/>
            <person name="Yun M.H."/>
        </authorList>
    </citation>
    <scope>NUCLEOTIDE SEQUENCE</scope>
    <source>
        <strain evidence="1">20211129_DDA</strain>
        <tissue evidence="1">Liver</tissue>
    </source>
</reference>
<evidence type="ECO:0000313" key="1">
    <source>
        <dbReference type="EMBL" id="KAJ1106421.1"/>
    </source>
</evidence>
<evidence type="ECO:0000313" key="2">
    <source>
        <dbReference type="Proteomes" id="UP001066276"/>
    </source>
</evidence>
<evidence type="ECO:0008006" key="3">
    <source>
        <dbReference type="Google" id="ProtNLM"/>
    </source>
</evidence>
<dbReference type="AlphaFoldDB" id="A0AAV7MSR2"/>
<dbReference type="Proteomes" id="UP001066276">
    <property type="component" value="Chromosome 9"/>
</dbReference>